<gene>
    <name evidence="1" type="ORF">AVDCRST_MAG11-1791</name>
</gene>
<sequence length="355" mass="37332">PRPGPAPAGGAAGGVDVTLPYIVRGQNLVVVASAAADGGDAAGDPTYARLVVDYPNDQADIVARFDRVGAGFVPASGFVRQAGVMRYSGNSAITPRPEALGPLGGPLRALGVRKLRFNALSWDYVQALGGGLSNAFFAVTPLGAEFESGDEVELSLERAYDAPGEPFELFPGASVPAGRYRWDRVELDVTTSGARPLVAEGSVSAGQFYDGRSWAAEGSLRARLQPHVLAGLEYERTAIRVPRADGGDSAGVAPTDSAFARRGDEVRFAAQVARARLDVAASPRLNTTLFAQWDNESGRVALNARVRWTRSPGSDAYLVWSSAWPADLAGGLAGVPWRRPSGGALVAKYVQYVSF</sequence>
<reference evidence="1" key="1">
    <citation type="submission" date="2020-02" db="EMBL/GenBank/DDBJ databases">
        <authorList>
            <person name="Meier V. D."/>
        </authorList>
    </citation>
    <scope>NUCLEOTIDE SEQUENCE</scope>
    <source>
        <strain evidence="1">AVDCRST_MAG11</strain>
    </source>
</reference>
<organism evidence="1">
    <name type="scientific">uncultured Gemmatimonadaceae bacterium</name>
    <dbReference type="NCBI Taxonomy" id="246130"/>
    <lineage>
        <taxon>Bacteria</taxon>
        <taxon>Pseudomonadati</taxon>
        <taxon>Gemmatimonadota</taxon>
        <taxon>Gemmatimonadia</taxon>
        <taxon>Gemmatimonadales</taxon>
        <taxon>Gemmatimonadaceae</taxon>
        <taxon>environmental samples</taxon>
    </lineage>
</organism>
<name>A0A6J4L0S0_9BACT</name>
<feature type="non-terminal residue" evidence="1">
    <location>
        <position position="1"/>
    </location>
</feature>
<accession>A0A6J4L0S0</accession>
<evidence type="ECO:0008006" key="2">
    <source>
        <dbReference type="Google" id="ProtNLM"/>
    </source>
</evidence>
<proteinExistence type="predicted"/>
<evidence type="ECO:0000313" key="1">
    <source>
        <dbReference type="EMBL" id="CAA9316302.1"/>
    </source>
</evidence>
<protein>
    <recommendedName>
        <fullName evidence="2">TonB-dependent receptor-like beta-barrel domain-containing protein</fullName>
    </recommendedName>
</protein>
<dbReference type="EMBL" id="CADCTU010000410">
    <property type="protein sequence ID" value="CAA9316302.1"/>
    <property type="molecule type" value="Genomic_DNA"/>
</dbReference>
<dbReference type="AlphaFoldDB" id="A0A6J4L0S0"/>